<evidence type="ECO:0000259" key="1">
    <source>
        <dbReference type="Pfam" id="PF01370"/>
    </source>
</evidence>
<evidence type="ECO:0000313" key="2">
    <source>
        <dbReference type="EMBL" id="PRX67454.1"/>
    </source>
</evidence>
<dbReference type="RefSeq" id="WP_106238229.1">
    <property type="nucleotide sequence ID" value="NZ_PVNG01000004.1"/>
</dbReference>
<reference evidence="2 3" key="1">
    <citation type="submission" date="2018-03" db="EMBL/GenBank/DDBJ databases">
        <title>Genomic Encyclopedia of Type Strains, Phase III (KMG-III): the genomes of soil and plant-associated and newly described type strains.</title>
        <authorList>
            <person name="Whitman W."/>
        </authorList>
    </citation>
    <scope>NUCLEOTIDE SEQUENCE [LARGE SCALE GENOMIC DNA]</scope>
    <source>
        <strain evidence="2 3">CGMCC 4.7104</strain>
    </source>
</reference>
<protein>
    <submittedName>
        <fullName evidence="2">Nucleoside-diphosphate-sugar epimerase</fullName>
    </submittedName>
</protein>
<dbReference type="SUPFAM" id="SSF51735">
    <property type="entry name" value="NAD(P)-binding Rossmann-fold domains"/>
    <property type="match status" value="1"/>
</dbReference>
<keyword evidence="3" id="KW-1185">Reference proteome</keyword>
<dbReference type="PROSITE" id="PS00061">
    <property type="entry name" value="ADH_SHORT"/>
    <property type="match status" value="1"/>
</dbReference>
<dbReference type="Gene3D" id="3.40.50.720">
    <property type="entry name" value="NAD(P)-binding Rossmann-like Domain"/>
    <property type="match status" value="1"/>
</dbReference>
<comment type="caution">
    <text evidence="2">The sequence shown here is derived from an EMBL/GenBank/DDBJ whole genome shotgun (WGS) entry which is preliminary data.</text>
</comment>
<name>A0A2T0N513_9ACTN</name>
<proteinExistence type="predicted"/>
<dbReference type="InterPro" id="IPR001509">
    <property type="entry name" value="Epimerase_deHydtase"/>
</dbReference>
<sequence>MRYLVTGATGFVGAHLTRAILARGGRVTALVRRPGRAGTLRELGVRVVEGDLATGRGLGEALRGADRVIHLAAVVKARTGAEFWAVNRDGTARLVRAMAAMPEPPRLVVCSSLAAAGPARGSGPVSVYGASKRAAEQVVREYADRVPAVILRPGIVYGPGEPALVPALLRMIRLGLVAKPGFGPRRYGLIYVDDLCAALLAAAERGTTVRAGDPAAGVHPLSDGVAYRWQDICAAVAAAAGLRAPVVLPVPVPLLAAVTALAGLAARLPGLGGDVPALNRDKVRELRHADWTCTPASAQHDLGFTPATSLLDGLRTALSAAAGQSPGGEPDAGVRAGRG</sequence>
<dbReference type="InterPro" id="IPR020904">
    <property type="entry name" value="Sc_DH/Rdtase_CS"/>
</dbReference>
<dbReference type="InterPro" id="IPR051783">
    <property type="entry name" value="NAD(P)-dependent_oxidoreduct"/>
</dbReference>
<feature type="domain" description="NAD-dependent epimerase/dehydratase" evidence="1">
    <location>
        <begin position="4"/>
        <end position="208"/>
    </location>
</feature>
<dbReference type="PANTHER" id="PTHR48079">
    <property type="entry name" value="PROTEIN YEEZ"/>
    <property type="match status" value="1"/>
</dbReference>
<dbReference type="OrthoDB" id="9795501at2"/>
<gene>
    <name evidence="2" type="ORF">B0I32_104210</name>
</gene>
<dbReference type="GO" id="GO:0005737">
    <property type="term" value="C:cytoplasm"/>
    <property type="evidence" value="ECO:0007669"/>
    <property type="project" value="TreeGrafter"/>
</dbReference>
<dbReference type="Pfam" id="PF01370">
    <property type="entry name" value="Epimerase"/>
    <property type="match status" value="1"/>
</dbReference>
<organism evidence="2 3">
    <name type="scientific">Nonomuraea fuscirosea</name>
    <dbReference type="NCBI Taxonomy" id="1291556"/>
    <lineage>
        <taxon>Bacteria</taxon>
        <taxon>Bacillati</taxon>
        <taxon>Actinomycetota</taxon>
        <taxon>Actinomycetes</taxon>
        <taxon>Streptosporangiales</taxon>
        <taxon>Streptosporangiaceae</taxon>
        <taxon>Nonomuraea</taxon>
    </lineage>
</organism>
<dbReference type="GO" id="GO:0004029">
    <property type="term" value="F:aldehyde dehydrogenase (NAD+) activity"/>
    <property type="evidence" value="ECO:0007669"/>
    <property type="project" value="TreeGrafter"/>
</dbReference>
<dbReference type="InterPro" id="IPR036291">
    <property type="entry name" value="NAD(P)-bd_dom_sf"/>
</dbReference>
<dbReference type="AlphaFoldDB" id="A0A2T0N513"/>
<dbReference type="PANTHER" id="PTHR48079:SF6">
    <property type="entry name" value="NAD(P)-BINDING DOMAIN-CONTAINING PROTEIN-RELATED"/>
    <property type="match status" value="1"/>
</dbReference>
<accession>A0A2T0N513</accession>
<evidence type="ECO:0000313" key="3">
    <source>
        <dbReference type="Proteomes" id="UP000238312"/>
    </source>
</evidence>
<dbReference type="EMBL" id="PVNG01000004">
    <property type="protein sequence ID" value="PRX67454.1"/>
    <property type="molecule type" value="Genomic_DNA"/>
</dbReference>
<dbReference type="Proteomes" id="UP000238312">
    <property type="component" value="Unassembled WGS sequence"/>
</dbReference>